<dbReference type="PROSITE" id="PS51864">
    <property type="entry name" value="ASTACIN"/>
    <property type="match status" value="1"/>
</dbReference>
<comment type="cofactor">
    <cofactor evidence="5">
        <name>Zn(2+)</name>
        <dbReference type="ChEBI" id="CHEBI:29105"/>
    </cofactor>
    <text evidence="5">Binds 1 zinc ion per subunit.</text>
</comment>
<organism evidence="7 8">
    <name type="scientific">Parastrongyloides trichosuri</name>
    <name type="common">Possum-specific nematode worm</name>
    <dbReference type="NCBI Taxonomy" id="131310"/>
    <lineage>
        <taxon>Eukaryota</taxon>
        <taxon>Metazoa</taxon>
        <taxon>Ecdysozoa</taxon>
        <taxon>Nematoda</taxon>
        <taxon>Chromadorea</taxon>
        <taxon>Rhabditida</taxon>
        <taxon>Tylenchina</taxon>
        <taxon>Panagrolaimomorpha</taxon>
        <taxon>Strongyloidoidea</taxon>
        <taxon>Strongyloididae</taxon>
        <taxon>Parastrongyloides</taxon>
    </lineage>
</organism>
<keyword evidence="2 5" id="KW-0862">Zinc</keyword>
<dbReference type="EC" id="3.4.24.-" evidence="5"/>
<evidence type="ECO:0000259" key="6">
    <source>
        <dbReference type="PROSITE" id="PS51864"/>
    </source>
</evidence>
<dbReference type="AlphaFoldDB" id="A0A0N4ZD77"/>
<evidence type="ECO:0000313" key="8">
    <source>
        <dbReference type="WBParaSite" id="PTRK_0000552300.1"/>
    </source>
</evidence>
<evidence type="ECO:0000256" key="5">
    <source>
        <dbReference type="RuleBase" id="RU361183"/>
    </source>
</evidence>
<dbReference type="GO" id="GO:0006508">
    <property type="term" value="P:proteolysis"/>
    <property type="evidence" value="ECO:0007669"/>
    <property type="project" value="UniProtKB-KW"/>
</dbReference>
<evidence type="ECO:0000256" key="4">
    <source>
        <dbReference type="PROSITE-ProRule" id="PRU01211"/>
    </source>
</evidence>
<dbReference type="WBParaSite" id="PTRK_0000552300.1">
    <property type="protein sequence ID" value="PTRK_0000552300.1"/>
    <property type="gene ID" value="PTRK_0000552300"/>
</dbReference>
<dbReference type="InterPro" id="IPR000742">
    <property type="entry name" value="EGF"/>
</dbReference>
<dbReference type="SUPFAM" id="SSF55486">
    <property type="entry name" value="Metalloproteases ('zincins'), catalytic domain"/>
    <property type="match status" value="1"/>
</dbReference>
<dbReference type="PROSITE" id="PS00022">
    <property type="entry name" value="EGF_1"/>
    <property type="match status" value="1"/>
</dbReference>
<sequence>MTFIMSDNGTSYYVNTNGKSPSTRINLDEVCSTSITCILGYTLFGLGFNTSHKCVKILNRKYSQLPTYYRYITLTNSTNKIKEALDILEKRTCLKFEKVDFSGRTGIINRSDFEPYLIYDKTEEPNSYNENNTIKNNISQVHLATNCLDKTTCILKYTLFALGAIPTHQRKDRGNYIKVLYQNVKNDTRNNGNIYQRNPNQKFYDRFSIYIQKEEQYSFEDTSYEYGSLTHPNKTYYSLNGKSTLKANISEYGYMMGQEYNITFNDVKLINYLYCYNNCSLRKKQSCENGGYPNPNNCNECLCPDGFEGEHCEKLSNKGSYICGDTQLIAGEDLSYLILHSDVKCKYNITSRNGQKIEIYLANCTVASKNLCFNENGIEVKHLKDPGTKGLCLTRNFTDFVALKSESNKAYVFYSGKDKVNDYCIILYKEANDQKPLSSKTEIMEKVDEIIEGSTNMSGFMIAFNV</sequence>
<evidence type="ECO:0000256" key="3">
    <source>
        <dbReference type="ARBA" id="ARBA00023049"/>
    </source>
</evidence>
<dbReference type="InterPro" id="IPR024079">
    <property type="entry name" value="MetalloPept_cat_dom_sf"/>
</dbReference>
<name>A0A0N4ZD77_PARTI</name>
<evidence type="ECO:0000256" key="1">
    <source>
        <dbReference type="ARBA" id="ARBA00022723"/>
    </source>
</evidence>
<keyword evidence="1 5" id="KW-0479">Metal-binding</keyword>
<evidence type="ECO:0000313" key="7">
    <source>
        <dbReference type="Proteomes" id="UP000038045"/>
    </source>
</evidence>
<dbReference type="PANTHER" id="PTHR10127:SF802">
    <property type="entry name" value="ZINC METALLOPROTEINASE NAS-10"/>
    <property type="match status" value="1"/>
</dbReference>
<dbReference type="GO" id="GO:0004222">
    <property type="term" value="F:metalloendopeptidase activity"/>
    <property type="evidence" value="ECO:0007669"/>
    <property type="project" value="UniProtKB-UniRule"/>
</dbReference>
<dbReference type="PROSITE" id="PS01186">
    <property type="entry name" value="EGF_2"/>
    <property type="match status" value="1"/>
</dbReference>
<evidence type="ECO:0000256" key="2">
    <source>
        <dbReference type="ARBA" id="ARBA00022833"/>
    </source>
</evidence>
<proteinExistence type="predicted"/>
<dbReference type="InterPro" id="IPR001506">
    <property type="entry name" value="Peptidase_M12A"/>
</dbReference>
<keyword evidence="7" id="KW-1185">Reference proteome</keyword>
<feature type="domain" description="Peptidase M12A" evidence="6">
    <location>
        <begin position="55"/>
        <end position="280"/>
    </location>
</feature>
<dbReference type="Gene3D" id="3.40.390.10">
    <property type="entry name" value="Collagenase (Catalytic Domain)"/>
    <property type="match status" value="1"/>
</dbReference>
<accession>A0A0N4ZD77</accession>
<protein>
    <recommendedName>
        <fullName evidence="5">Metalloendopeptidase</fullName>
        <ecNumber evidence="5">3.4.24.-</ecNumber>
    </recommendedName>
</protein>
<dbReference type="PRINTS" id="PR00480">
    <property type="entry name" value="ASTACIN"/>
</dbReference>
<dbReference type="Pfam" id="PF01400">
    <property type="entry name" value="Astacin"/>
    <property type="match status" value="1"/>
</dbReference>
<keyword evidence="3 5" id="KW-0482">Metalloprotease</keyword>
<dbReference type="PANTHER" id="PTHR10127">
    <property type="entry name" value="DISCOIDIN, CUB, EGF, LAMININ , AND ZINC METALLOPROTEASE DOMAIN CONTAINING"/>
    <property type="match status" value="1"/>
</dbReference>
<comment type="caution">
    <text evidence="4">Lacks conserved residue(s) required for the propagation of feature annotation.</text>
</comment>
<dbReference type="Proteomes" id="UP000038045">
    <property type="component" value="Unplaced"/>
</dbReference>
<keyword evidence="5" id="KW-0645">Protease</keyword>
<reference evidence="8" key="1">
    <citation type="submission" date="2017-02" db="UniProtKB">
        <authorList>
            <consortium name="WormBaseParasite"/>
        </authorList>
    </citation>
    <scope>IDENTIFICATION</scope>
</reference>
<keyword evidence="5" id="KW-0378">Hydrolase</keyword>
<dbReference type="GO" id="GO:0046872">
    <property type="term" value="F:metal ion binding"/>
    <property type="evidence" value="ECO:0007669"/>
    <property type="project" value="UniProtKB-KW"/>
</dbReference>